<dbReference type="AlphaFoldDB" id="A0A4V2K1M7"/>
<name>A0A4V2K1M7_9APHY</name>
<proteinExistence type="predicted"/>
<evidence type="ECO:0000313" key="1">
    <source>
        <dbReference type="EMBL" id="TBU33313.1"/>
    </source>
</evidence>
<organism evidence="1">
    <name type="scientific">Dichomitus squalens</name>
    <dbReference type="NCBI Taxonomy" id="114155"/>
    <lineage>
        <taxon>Eukaryota</taxon>
        <taxon>Fungi</taxon>
        <taxon>Dikarya</taxon>
        <taxon>Basidiomycota</taxon>
        <taxon>Agaricomycotina</taxon>
        <taxon>Agaricomycetes</taxon>
        <taxon>Polyporales</taxon>
        <taxon>Polyporaceae</taxon>
        <taxon>Dichomitus</taxon>
    </lineage>
</organism>
<accession>A0A4V2K1M7</accession>
<dbReference type="Proteomes" id="UP000292957">
    <property type="component" value="Unassembled WGS sequence"/>
</dbReference>
<dbReference type="EMBL" id="ML143391">
    <property type="protein sequence ID" value="TBU33313.1"/>
    <property type="molecule type" value="Genomic_DNA"/>
</dbReference>
<reference evidence="1" key="1">
    <citation type="submission" date="2019-01" db="EMBL/GenBank/DDBJ databases">
        <title>Draft genome sequences of three monokaryotic isolates of the white-rot basidiomycete fungus Dichomitus squalens.</title>
        <authorList>
            <consortium name="DOE Joint Genome Institute"/>
            <person name="Lopez S.C."/>
            <person name="Andreopoulos B."/>
            <person name="Pangilinan J."/>
            <person name="Lipzen A."/>
            <person name="Riley R."/>
            <person name="Ahrendt S."/>
            <person name="Ng V."/>
            <person name="Barry K."/>
            <person name="Daum C."/>
            <person name="Grigoriev I.V."/>
            <person name="Hilden K.S."/>
            <person name="Makela M.R."/>
            <person name="de Vries R.P."/>
        </authorList>
    </citation>
    <scope>NUCLEOTIDE SEQUENCE [LARGE SCALE GENOMIC DNA]</scope>
    <source>
        <strain evidence="1">OM18370.1</strain>
    </source>
</reference>
<sequence>MMPDEQEFETAMFSSVPDISVMSTNGSVLPAFYTPTPRNGTNRTVSRPASLPEVVFCTNTAKCGVIATTSPVPASRAPRGVCPCMLATRP</sequence>
<protein>
    <submittedName>
        <fullName evidence="1">Uncharacterized protein</fullName>
    </submittedName>
</protein>
<gene>
    <name evidence="1" type="ORF">BD311DRAFT_748341</name>
</gene>
<dbReference type="OrthoDB" id="3012488at2759"/>